<keyword evidence="1" id="KW-0732">Signal</keyword>
<evidence type="ECO:0000256" key="1">
    <source>
        <dbReference type="SAM" id="SignalP"/>
    </source>
</evidence>
<dbReference type="RefSeq" id="WP_147231283.1">
    <property type="nucleotide sequence ID" value="NZ_VOSB01000006.1"/>
</dbReference>
<dbReference type="Pfam" id="PF11551">
    <property type="entry name" value="Omp28"/>
    <property type="match status" value="1"/>
</dbReference>
<reference evidence="2 3" key="1">
    <citation type="submission" date="2019-08" db="EMBL/GenBank/DDBJ databases">
        <title>Genome of Psychroserpens burtonensis ACAM 167.</title>
        <authorList>
            <person name="Bowman J.P."/>
        </authorList>
    </citation>
    <scope>NUCLEOTIDE SEQUENCE [LARGE SCALE GENOMIC DNA]</scope>
    <source>
        <strain evidence="2 3">ACAM 167</strain>
    </source>
</reference>
<evidence type="ECO:0000313" key="3">
    <source>
        <dbReference type="Proteomes" id="UP000321938"/>
    </source>
</evidence>
<dbReference type="InterPro" id="IPR013783">
    <property type="entry name" value="Ig-like_fold"/>
</dbReference>
<evidence type="ECO:0000313" key="2">
    <source>
        <dbReference type="EMBL" id="TXE18828.1"/>
    </source>
</evidence>
<comment type="caution">
    <text evidence="2">The sequence shown here is derived from an EMBL/GenBank/DDBJ whole genome shotgun (WGS) entry which is preliminary data.</text>
</comment>
<feature type="signal peptide" evidence="1">
    <location>
        <begin position="1"/>
        <end position="25"/>
    </location>
</feature>
<dbReference type="InterPro" id="IPR036249">
    <property type="entry name" value="Thioredoxin-like_sf"/>
</dbReference>
<dbReference type="PROSITE" id="PS51257">
    <property type="entry name" value="PROKAR_LIPOPROTEIN"/>
    <property type="match status" value="1"/>
</dbReference>
<sequence length="435" mass="45683">MKIKNFTKVFLFVAIAALFSCSSSEDNGDGNGGGGDVSTTSISLTASGLFVDFGTDVDFTVKTNDGTDVTADATISIDGTAIAGASYNAPQTGEYIVTASYQDAISSQITVNVFPVIVSIAVETANTTYNIGERIEYQVIATDTDGNLNNITSAADMFLDGVASFTGSTVIPGEIGTIEAYATFSTHTSEAYTVMVEDSATTPSSFQSRALIEDYTGTWCGYCPRVSYGIELSKEASDNVVAVAVHNGDPMSNSFGSQMENAVNITGFPTAWINRSALWDFPEPNNVSQVTDLTLGSKSNGIAINTAIKGNNLSFVVSVGFGENVNGAKLVVFLLENGLVYNQTNYTTYYGGGSTINGFVHDHVLRHSFTSVLGDAIPAGEAVAGSSYKMHMDYAIPSNLMQNASNSEIVAILLDSNGQVINVSKANAGSFTGFN</sequence>
<dbReference type="Proteomes" id="UP000321938">
    <property type="component" value="Unassembled WGS sequence"/>
</dbReference>
<dbReference type="OrthoDB" id="1081990at2"/>
<dbReference type="InterPro" id="IPR021615">
    <property type="entry name" value="Omp28"/>
</dbReference>
<gene>
    <name evidence="2" type="ORF">ES692_05085</name>
</gene>
<keyword evidence="3" id="KW-1185">Reference proteome</keyword>
<accession>A0A5C7B9A4</accession>
<proteinExistence type="predicted"/>
<feature type="chain" id="PRO_5022701977" evidence="1">
    <location>
        <begin position="26"/>
        <end position="435"/>
    </location>
</feature>
<organism evidence="2 3">
    <name type="scientific">Psychroserpens burtonensis</name>
    <dbReference type="NCBI Taxonomy" id="49278"/>
    <lineage>
        <taxon>Bacteria</taxon>
        <taxon>Pseudomonadati</taxon>
        <taxon>Bacteroidota</taxon>
        <taxon>Flavobacteriia</taxon>
        <taxon>Flavobacteriales</taxon>
        <taxon>Flavobacteriaceae</taxon>
        <taxon>Psychroserpens</taxon>
    </lineage>
</organism>
<dbReference type="SUPFAM" id="SSF52833">
    <property type="entry name" value="Thioredoxin-like"/>
    <property type="match status" value="1"/>
</dbReference>
<dbReference type="Gene3D" id="2.60.40.10">
    <property type="entry name" value="Immunoglobulins"/>
    <property type="match status" value="1"/>
</dbReference>
<dbReference type="AlphaFoldDB" id="A0A5C7B9A4"/>
<dbReference type="EMBL" id="VOSB01000006">
    <property type="protein sequence ID" value="TXE18828.1"/>
    <property type="molecule type" value="Genomic_DNA"/>
</dbReference>
<name>A0A5C7B9A4_9FLAO</name>
<protein>
    <submittedName>
        <fullName evidence="2">Omp28-related outer membrane protein</fullName>
    </submittedName>
</protein>